<comment type="caution">
    <text evidence="3">The sequence shown here is derived from an EMBL/GenBank/DDBJ whole genome shotgun (WGS) entry which is preliminary data.</text>
</comment>
<dbReference type="RefSeq" id="WP_131014217.1">
    <property type="nucleotide sequence ID" value="NZ_SIRE01000010.1"/>
</dbReference>
<feature type="domain" description="Copper amine oxidase-like N-terminal" evidence="2">
    <location>
        <begin position="43"/>
        <end position="96"/>
    </location>
</feature>
<feature type="signal peptide" evidence="1">
    <location>
        <begin position="1"/>
        <end position="22"/>
    </location>
</feature>
<evidence type="ECO:0000256" key="1">
    <source>
        <dbReference type="SAM" id="SignalP"/>
    </source>
</evidence>
<name>A0A4Q9DPI7_9BACL</name>
<keyword evidence="4" id="KW-1185">Reference proteome</keyword>
<evidence type="ECO:0000259" key="2">
    <source>
        <dbReference type="Pfam" id="PF07833"/>
    </source>
</evidence>
<dbReference type="Pfam" id="PF07833">
    <property type="entry name" value="Cu_amine_oxidN1"/>
    <property type="match status" value="1"/>
</dbReference>
<keyword evidence="1" id="KW-0732">Signal</keyword>
<gene>
    <name evidence="3" type="ORF">EYB31_15290</name>
</gene>
<feature type="chain" id="PRO_5020312068" description="Copper amine oxidase-like N-terminal domain-containing protein" evidence="1">
    <location>
        <begin position="23"/>
        <end position="205"/>
    </location>
</feature>
<dbReference type="OrthoDB" id="2677881at2"/>
<dbReference type="InterPro" id="IPR012854">
    <property type="entry name" value="Cu_amine_oxidase-like_N"/>
</dbReference>
<accession>A0A4Q9DPI7</accession>
<dbReference type="EMBL" id="SIRE01000010">
    <property type="protein sequence ID" value="TBL78233.1"/>
    <property type="molecule type" value="Genomic_DNA"/>
</dbReference>
<organism evidence="3 4">
    <name type="scientific">Paenibacillus thalictri</name>
    <dbReference type="NCBI Taxonomy" id="2527873"/>
    <lineage>
        <taxon>Bacteria</taxon>
        <taxon>Bacillati</taxon>
        <taxon>Bacillota</taxon>
        <taxon>Bacilli</taxon>
        <taxon>Bacillales</taxon>
        <taxon>Paenibacillaceae</taxon>
        <taxon>Paenibacillus</taxon>
    </lineage>
</organism>
<evidence type="ECO:0000313" key="4">
    <source>
        <dbReference type="Proteomes" id="UP000293142"/>
    </source>
</evidence>
<protein>
    <recommendedName>
        <fullName evidence="2">Copper amine oxidase-like N-terminal domain-containing protein</fullName>
    </recommendedName>
</protein>
<dbReference type="Proteomes" id="UP000293142">
    <property type="component" value="Unassembled WGS sequence"/>
</dbReference>
<sequence>MKARRMLVLALTLSLLGTATVAASPLWGDYEGFSKAKVYINNVEKQFADGDAPAFLIKNNAMIPVRALADSLQSLVKWDNANSTINIYKPNVHMIIASEVDKDYSIKKPFGKVKKGDTLDFAVFAQVDSLNTSISSFKISIETPTGEQAVAPHEKTVGAQKDNFWYPWPFTVTFSKAGNYKVKFSVKLDDSSDYTVVAEKVIVSE</sequence>
<reference evidence="3 4" key="1">
    <citation type="submission" date="2019-02" db="EMBL/GenBank/DDBJ databases">
        <title>Paenibacillus sp. nov., isolated from surface-sterilized tissue of Thalictrum simplex L.</title>
        <authorList>
            <person name="Tuo L."/>
        </authorList>
    </citation>
    <scope>NUCLEOTIDE SEQUENCE [LARGE SCALE GENOMIC DNA]</scope>
    <source>
        <strain evidence="3 4">N2SHLJ1</strain>
    </source>
</reference>
<dbReference type="AlphaFoldDB" id="A0A4Q9DPI7"/>
<evidence type="ECO:0000313" key="3">
    <source>
        <dbReference type="EMBL" id="TBL78233.1"/>
    </source>
</evidence>
<proteinExistence type="predicted"/>